<sequence length="206" mass="23517">MALNVVSLTDILNSDINEEEVKDFLFTFETIQSDGISGADDVEQFIHYKAIEFEKLDISRTYLVFSTYKEKNVLTGYFSISNRPLAISKKNFSKLSNTMKKRLMGVGHRTEQDSYEIKGFLIGQLGKNFSLEAQKANGATGRDLMAFAQSKILEAHKIVGGRIIYLECEHVDKLISFYRDHGFVELEDYESINGYAMMVKRLKQPK</sequence>
<comment type="caution">
    <text evidence="3">The sequence shown here is derived from an EMBL/GenBank/DDBJ whole genome shotgun (WGS) entry which is preliminary data.</text>
</comment>
<name>N4WMM7_9BACI</name>
<dbReference type="EMBL" id="APML01000074">
    <property type="protein sequence ID" value="ENH95775.1"/>
    <property type="molecule type" value="Genomic_DNA"/>
</dbReference>
<dbReference type="PANTHER" id="PTHR36449">
    <property type="entry name" value="ACETYLTRANSFERASE-RELATED"/>
    <property type="match status" value="1"/>
</dbReference>
<gene>
    <name evidence="3" type="ORF">J416_14108</name>
</gene>
<dbReference type="Proteomes" id="UP000012283">
    <property type="component" value="Unassembled WGS sequence"/>
</dbReference>
<keyword evidence="2" id="KW-0012">Acyltransferase</keyword>
<dbReference type="Gene3D" id="3.40.630.30">
    <property type="match status" value="1"/>
</dbReference>
<organism evidence="3 4">
    <name type="scientific">Gracilibacillus halophilus YIM-C55.5</name>
    <dbReference type="NCBI Taxonomy" id="1308866"/>
    <lineage>
        <taxon>Bacteria</taxon>
        <taxon>Bacillati</taxon>
        <taxon>Bacillota</taxon>
        <taxon>Bacilli</taxon>
        <taxon>Bacillales</taxon>
        <taxon>Bacillaceae</taxon>
        <taxon>Gracilibacillus</taxon>
    </lineage>
</organism>
<dbReference type="STRING" id="1308866.J416_14108"/>
<keyword evidence="1" id="KW-0808">Transferase</keyword>
<evidence type="ECO:0000256" key="1">
    <source>
        <dbReference type="ARBA" id="ARBA00022679"/>
    </source>
</evidence>
<dbReference type="eggNOG" id="COG0456">
    <property type="taxonomic scope" value="Bacteria"/>
</dbReference>
<evidence type="ECO:0000256" key="2">
    <source>
        <dbReference type="ARBA" id="ARBA00023315"/>
    </source>
</evidence>
<evidence type="ECO:0000313" key="4">
    <source>
        <dbReference type="Proteomes" id="UP000012283"/>
    </source>
</evidence>
<dbReference type="PATRIC" id="fig|1308866.3.peg.2842"/>
<evidence type="ECO:0008006" key="5">
    <source>
        <dbReference type="Google" id="ProtNLM"/>
    </source>
</evidence>
<keyword evidence="4" id="KW-1185">Reference proteome</keyword>
<dbReference type="GO" id="GO:0016746">
    <property type="term" value="F:acyltransferase activity"/>
    <property type="evidence" value="ECO:0007669"/>
    <property type="project" value="UniProtKB-KW"/>
</dbReference>
<evidence type="ECO:0000313" key="3">
    <source>
        <dbReference type="EMBL" id="ENH95775.1"/>
    </source>
</evidence>
<dbReference type="AlphaFoldDB" id="N4WMM7"/>
<dbReference type="PANTHER" id="PTHR36449:SF1">
    <property type="entry name" value="ACETYLTRANSFERASE"/>
    <property type="match status" value="1"/>
</dbReference>
<accession>N4WMM7</accession>
<proteinExistence type="predicted"/>
<protein>
    <recommendedName>
        <fullName evidence="5">GNAT family acetyltransferase</fullName>
    </recommendedName>
</protein>
<dbReference type="RefSeq" id="WP_003473628.1">
    <property type="nucleotide sequence ID" value="NZ_APML01000074.1"/>
</dbReference>
<dbReference type="OrthoDB" id="1695776at2"/>
<reference evidence="3 4" key="1">
    <citation type="submission" date="2013-03" db="EMBL/GenBank/DDBJ databases">
        <title>Draft genome sequence of Gracibacillus halophilus YIM-C55.5, a moderately halophilic and thermophilic organism from the Xiaochaidamu salt lake.</title>
        <authorList>
            <person name="Sugumar T."/>
            <person name="Polireddy D.R."/>
            <person name="Antony A."/>
            <person name="Madhava Y.R."/>
            <person name="Sivakumar N."/>
        </authorList>
    </citation>
    <scope>NUCLEOTIDE SEQUENCE [LARGE SCALE GENOMIC DNA]</scope>
    <source>
        <strain evidence="3 4">YIM-C55.5</strain>
    </source>
</reference>